<keyword evidence="13" id="KW-1185">Reference proteome</keyword>
<keyword evidence="5" id="KW-0106">Calcium</keyword>
<feature type="active site" description="Proton donor" evidence="9">
    <location>
        <position position="185"/>
    </location>
</feature>
<evidence type="ECO:0000256" key="7">
    <source>
        <dbReference type="ARBA" id="ARBA00023277"/>
    </source>
</evidence>
<accession>A0A443Z161</accession>
<evidence type="ECO:0000256" key="3">
    <source>
        <dbReference type="ARBA" id="ARBA00006206"/>
    </source>
</evidence>
<dbReference type="InterPro" id="IPR011013">
    <property type="entry name" value="Gal_mutarotase_sf_dom"/>
</dbReference>
<protein>
    <recommendedName>
        <fullName evidence="8">Aldose 1-epimerase</fullName>
        <ecNumber evidence="8">5.1.3.3</ecNumber>
    </recommendedName>
</protein>
<dbReference type="SUPFAM" id="SSF74650">
    <property type="entry name" value="Galactose mutarotase-like"/>
    <property type="match status" value="1"/>
</dbReference>
<dbReference type="PIRSF" id="PIRSF005096">
    <property type="entry name" value="GALM"/>
    <property type="match status" value="1"/>
</dbReference>
<dbReference type="PANTHER" id="PTHR10091:SF0">
    <property type="entry name" value="GALACTOSE MUTAROTASE"/>
    <property type="match status" value="1"/>
</dbReference>
<evidence type="ECO:0000256" key="1">
    <source>
        <dbReference type="ARBA" id="ARBA00001913"/>
    </source>
</evidence>
<keyword evidence="6 8" id="KW-0413">Isomerase</keyword>
<dbReference type="CDD" id="cd09019">
    <property type="entry name" value="galactose_mutarotase_like"/>
    <property type="match status" value="1"/>
</dbReference>
<dbReference type="EC" id="5.1.3.3" evidence="8"/>
<evidence type="ECO:0000256" key="2">
    <source>
        <dbReference type="ARBA" id="ARBA00005028"/>
    </source>
</evidence>
<feature type="binding site" evidence="11">
    <location>
        <begin position="85"/>
        <end position="86"/>
    </location>
    <ligand>
        <name>beta-D-galactose</name>
        <dbReference type="ChEBI" id="CHEBI:27667"/>
    </ligand>
</feature>
<comment type="caution">
    <text evidence="12">The sequence shown here is derived from an EMBL/GenBank/DDBJ whole genome shotgun (WGS) entry which is preliminary data.</text>
</comment>
<comment type="pathway">
    <text evidence="2 8">Carbohydrate metabolism; hexose metabolism.</text>
</comment>
<sequence length="349" mass="39147">MKANQIHTGTFVNEKEVIAVELTNTKGTFVKLFNYGTIINQFVVENADGEKQDIVLGFDDIKGYLSEDYLANYPYFGAVIGRYANRIKNGEFTVDGISYQVAQNNGNDCLHGGVEGLDKKVWDIIELNNDVNPSVTFQYFSLDGEEGFPGDLAIQLKFTLTENDELILAYQADTDEATPINLTHHSYFNLSKNVEGVQSHHHQMNASKWLAQDDNYVVTGELLPVEGSLHDFRKGKLIGEGWDSENGYDQTYLLDKTYGDLTLASRTQAQDSGLVLSIYTTEPVAHFYTAKYVDVKNGKGGKHYKSFEAFCVETQHAPNSINIPSFPTTVLQPEELYQQTTIYKVEVKK</sequence>
<evidence type="ECO:0000256" key="6">
    <source>
        <dbReference type="ARBA" id="ARBA00023235"/>
    </source>
</evidence>
<dbReference type="UniPathway" id="UPA00242"/>
<evidence type="ECO:0000256" key="5">
    <source>
        <dbReference type="ARBA" id="ARBA00022837"/>
    </source>
</evidence>
<proteinExistence type="inferred from homology"/>
<dbReference type="GO" id="GO:0006006">
    <property type="term" value="P:glucose metabolic process"/>
    <property type="evidence" value="ECO:0007669"/>
    <property type="project" value="TreeGrafter"/>
</dbReference>
<evidence type="ECO:0000256" key="10">
    <source>
        <dbReference type="PIRSR" id="PIRSR005096-2"/>
    </source>
</evidence>
<keyword evidence="7 8" id="KW-0119">Carbohydrate metabolism</keyword>
<evidence type="ECO:0000313" key="13">
    <source>
        <dbReference type="Proteomes" id="UP000284120"/>
    </source>
</evidence>
<dbReference type="NCBIfam" id="NF008277">
    <property type="entry name" value="PRK11055.1"/>
    <property type="match status" value="1"/>
</dbReference>
<comment type="catalytic activity">
    <reaction evidence="8">
        <text>alpha-D-glucose = beta-D-glucose</text>
        <dbReference type="Rhea" id="RHEA:10264"/>
        <dbReference type="ChEBI" id="CHEBI:15903"/>
        <dbReference type="ChEBI" id="CHEBI:17925"/>
        <dbReference type="EC" id="5.1.3.3"/>
    </reaction>
</comment>
<evidence type="ECO:0000256" key="9">
    <source>
        <dbReference type="PIRSR" id="PIRSR005096-1"/>
    </source>
</evidence>
<dbReference type="InterPro" id="IPR014718">
    <property type="entry name" value="GH-type_carb-bd"/>
</dbReference>
<dbReference type="OrthoDB" id="9779408at2"/>
<dbReference type="AlphaFoldDB" id="A0A443Z161"/>
<dbReference type="InterPro" id="IPR015443">
    <property type="entry name" value="Aldose_1-epimerase"/>
</dbReference>
<dbReference type="GO" id="GO:0004034">
    <property type="term" value="F:aldose 1-epimerase activity"/>
    <property type="evidence" value="ECO:0007669"/>
    <property type="project" value="UniProtKB-EC"/>
</dbReference>
<comment type="similarity">
    <text evidence="3 8">Belongs to the aldose epimerase family.</text>
</comment>
<dbReference type="InterPro" id="IPR008183">
    <property type="entry name" value="Aldose_1/G6P_1-epimerase"/>
</dbReference>
<feature type="active site" description="Proton acceptor" evidence="9">
    <location>
        <position position="313"/>
    </location>
</feature>
<dbReference type="InterPro" id="IPR047215">
    <property type="entry name" value="Galactose_mutarotase-like"/>
</dbReference>
<evidence type="ECO:0000313" key="12">
    <source>
        <dbReference type="EMBL" id="RWU10244.1"/>
    </source>
</evidence>
<comment type="subunit">
    <text evidence="4">Monomer.</text>
</comment>
<dbReference type="Proteomes" id="UP000284120">
    <property type="component" value="Unassembled WGS sequence"/>
</dbReference>
<gene>
    <name evidence="12" type="ORF">DPV69_02550</name>
</gene>
<name>A0A443Z161_9SPHI</name>
<dbReference type="PANTHER" id="PTHR10091">
    <property type="entry name" value="ALDOSE-1-EPIMERASE"/>
    <property type="match status" value="1"/>
</dbReference>
<feature type="binding site" evidence="10">
    <location>
        <position position="249"/>
    </location>
    <ligand>
        <name>beta-D-galactose</name>
        <dbReference type="ChEBI" id="CHEBI:27667"/>
    </ligand>
</feature>
<reference evidence="12 13" key="1">
    <citation type="submission" date="2018-06" db="EMBL/GenBank/DDBJ databases">
        <title>Pedobacter endophyticus sp. nov., an endophytic bacterium isolated from a leaf of Triticum aestivum.</title>
        <authorList>
            <person name="Zhang L."/>
        </authorList>
    </citation>
    <scope>NUCLEOTIDE SEQUENCE [LARGE SCALE GENOMIC DNA]</scope>
    <source>
        <strain evidence="12 13">CM134L-2</strain>
    </source>
</reference>
<evidence type="ECO:0000256" key="4">
    <source>
        <dbReference type="ARBA" id="ARBA00011245"/>
    </source>
</evidence>
<dbReference type="GO" id="GO:0033499">
    <property type="term" value="P:galactose catabolic process via UDP-galactose, Leloir pathway"/>
    <property type="evidence" value="ECO:0007669"/>
    <property type="project" value="TreeGrafter"/>
</dbReference>
<dbReference type="GO" id="GO:0030246">
    <property type="term" value="F:carbohydrate binding"/>
    <property type="evidence" value="ECO:0007669"/>
    <property type="project" value="InterPro"/>
</dbReference>
<comment type="cofactor">
    <cofactor evidence="1">
        <name>Ca(2+)</name>
        <dbReference type="ChEBI" id="CHEBI:29108"/>
    </cofactor>
</comment>
<evidence type="ECO:0000256" key="8">
    <source>
        <dbReference type="PIRNR" id="PIRNR005096"/>
    </source>
</evidence>
<dbReference type="EMBL" id="SAYW01000001">
    <property type="protein sequence ID" value="RWU10244.1"/>
    <property type="molecule type" value="Genomic_DNA"/>
</dbReference>
<organism evidence="12 13">
    <name type="scientific">Pedobacter chitinilyticus</name>
    <dbReference type="NCBI Taxonomy" id="2233776"/>
    <lineage>
        <taxon>Bacteria</taxon>
        <taxon>Pseudomonadati</taxon>
        <taxon>Bacteroidota</taxon>
        <taxon>Sphingobacteriia</taxon>
        <taxon>Sphingobacteriales</taxon>
        <taxon>Sphingobacteriaceae</taxon>
        <taxon>Pedobacter</taxon>
    </lineage>
</organism>
<feature type="binding site" evidence="11">
    <location>
        <begin position="185"/>
        <end position="187"/>
    </location>
    <ligand>
        <name>beta-D-galactose</name>
        <dbReference type="ChEBI" id="CHEBI:27667"/>
    </ligand>
</feature>
<dbReference type="RefSeq" id="WP_113645738.1">
    <property type="nucleotide sequence ID" value="NZ_QMHN01000001.1"/>
</dbReference>
<dbReference type="Gene3D" id="2.70.98.10">
    <property type="match status" value="1"/>
</dbReference>
<dbReference type="Pfam" id="PF01263">
    <property type="entry name" value="Aldose_epim"/>
    <property type="match status" value="1"/>
</dbReference>
<evidence type="ECO:0000256" key="11">
    <source>
        <dbReference type="PIRSR" id="PIRSR005096-3"/>
    </source>
</evidence>